<dbReference type="EMBL" id="JAINUG010000095">
    <property type="protein sequence ID" value="KAJ8397798.1"/>
    <property type="molecule type" value="Genomic_DNA"/>
</dbReference>
<dbReference type="GO" id="GO:0003925">
    <property type="term" value="F:G protein activity"/>
    <property type="evidence" value="ECO:0007669"/>
    <property type="project" value="UniProtKB-EC"/>
</dbReference>
<evidence type="ECO:0000256" key="19">
    <source>
        <dbReference type="ARBA" id="ARBA00023242"/>
    </source>
</evidence>
<keyword evidence="19" id="KW-0539">Nucleus</keyword>
<keyword evidence="8" id="KW-0488">Methylation</keyword>
<evidence type="ECO:0000256" key="13">
    <source>
        <dbReference type="ARBA" id="ARBA00022801"/>
    </source>
</evidence>
<protein>
    <recommendedName>
        <fullName evidence="23">Ras-related protein Rab-28</fullName>
        <ecNumber evidence="6">3.6.5.2</ecNumber>
    </recommendedName>
</protein>
<evidence type="ECO:0000313" key="28">
    <source>
        <dbReference type="Proteomes" id="UP001221898"/>
    </source>
</evidence>
<keyword evidence="20" id="KW-0966">Cell projection</keyword>
<dbReference type="PROSITE" id="PS51419">
    <property type="entry name" value="RAB"/>
    <property type="match status" value="1"/>
</dbReference>
<keyword evidence="22" id="KW-0636">Prenylation</keyword>
<dbReference type="SUPFAM" id="SSF52540">
    <property type="entry name" value="P-loop containing nucleoside triphosphate hydrolases"/>
    <property type="match status" value="1"/>
</dbReference>
<keyword evidence="18" id="KW-0206">Cytoskeleton</keyword>
<dbReference type="PRINTS" id="PR00449">
    <property type="entry name" value="RASTRNSFRMNG"/>
</dbReference>
<gene>
    <name evidence="27" type="ORF">AAFF_G00434870</name>
</gene>
<dbReference type="PANTHER" id="PTHR47978">
    <property type="match status" value="1"/>
</dbReference>
<evidence type="ECO:0000256" key="4">
    <source>
        <dbReference type="ARBA" id="ARBA00004342"/>
    </source>
</evidence>
<evidence type="ECO:0000256" key="17">
    <source>
        <dbReference type="ARBA" id="ARBA00023136"/>
    </source>
</evidence>
<keyword evidence="12" id="KW-0547">Nucleotide-binding</keyword>
<keyword evidence="7" id="KW-1003">Cell membrane</keyword>
<evidence type="ECO:0000256" key="14">
    <source>
        <dbReference type="ARBA" id="ARBA00022842"/>
    </source>
</evidence>
<dbReference type="InterPro" id="IPR001806">
    <property type="entry name" value="Small_GTPase"/>
</dbReference>
<comment type="caution">
    <text evidence="27">The sequence shown here is derived from an EMBL/GenBank/DDBJ whole genome shotgun (WGS) entry which is preliminary data.</text>
</comment>
<dbReference type="PROSITE" id="PS51421">
    <property type="entry name" value="RAS"/>
    <property type="match status" value="1"/>
</dbReference>
<evidence type="ECO:0000256" key="9">
    <source>
        <dbReference type="ARBA" id="ARBA00022490"/>
    </source>
</evidence>
<name>A0AAD7WI91_9TELE</name>
<keyword evidence="9" id="KW-0963">Cytoplasm</keyword>
<dbReference type="GO" id="GO:0005634">
    <property type="term" value="C:nucleus"/>
    <property type="evidence" value="ECO:0007669"/>
    <property type="project" value="UniProtKB-SubCell"/>
</dbReference>
<reference evidence="27" key="1">
    <citation type="journal article" date="2023" name="Science">
        <title>Genome structures resolve the early diversification of teleost fishes.</title>
        <authorList>
            <person name="Parey E."/>
            <person name="Louis A."/>
            <person name="Montfort J."/>
            <person name="Bouchez O."/>
            <person name="Roques C."/>
            <person name="Iampietro C."/>
            <person name="Lluch J."/>
            <person name="Castinel A."/>
            <person name="Donnadieu C."/>
            <person name="Desvignes T."/>
            <person name="Floi Bucao C."/>
            <person name="Jouanno E."/>
            <person name="Wen M."/>
            <person name="Mejri S."/>
            <person name="Dirks R."/>
            <person name="Jansen H."/>
            <person name="Henkel C."/>
            <person name="Chen W.J."/>
            <person name="Zahm M."/>
            <person name="Cabau C."/>
            <person name="Klopp C."/>
            <person name="Thompson A.W."/>
            <person name="Robinson-Rechavi M."/>
            <person name="Braasch I."/>
            <person name="Lecointre G."/>
            <person name="Bobe J."/>
            <person name="Postlethwait J.H."/>
            <person name="Berthelot C."/>
            <person name="Roest Crollius H."/>
            <person name="Guiguen Y."/>
        </authorList>
    </citation>
    <scope>NUCLEOTIDE SEQUENCE</scope>
    <source>
        <strain evidence="27">NC1722</strain>
    </source>
</reference>
<proteinExistence type="inferred from homology"/>
<feature type="region of interest" description="Disordered" evidence="26">
    <location>
        <begin position="373"/>
        <end position="434"/>
    </location>
</feature>
<evidence type="ECO:0000256" key="22">
    <source>
        <dbReference type="ARBA" id="ARBA00023289"/>
    </source>
</evidence>
<evidence type="ECO:0000256" key="20">
    <source>
        <dbReference type="ARBA" id="ARBA00023273"/>
    </source>
</evidence>
<evidence type="ECO:0000256" key="24">
    <source>
        <dbReference type="ARBA" id="ARBA00047660"/>
    </source>
</evidence>
<dbReference type="InterPro" id="IPR005225">
    <property type="entry name" value="Small_GTP-bd"/>
</dbReference>
<evidence type="ECO:0000256" key="12">
    <source>
        <dbReference type="ARBA" id="ARBA00022741"/>
    </source>
</evidence>
<dbReference type="GO" id="GO:0005886">
    <property type="term" value="C:plasma membrane"/>
    <property type="evidence" value="ECO:0007669"/>
    <property type="project" value="UniProtKB-SubCell"/>
</dbReference>
<comment type="subcellular location">
    <subcellularLocation>
        <location evidence="4">Cell membrane</location>
        <topology evidence="4">Lipid-anchor</topology>
        <orientation evidence="4">Cytoplasmic side</orientation>
    </subcellularLocation>
    <subcellularLocation>
        <location evidence="2">Cytoplasm</location>
        <location evidence="2">Cytoskeleton</location>
        <location evidence="2">Cilium basal body</location>
    </subcellularLocation>
    <subcellularLocation>
        <location evidence="3">Nucleus</location>
    </subcellularLocation>
</comment>
<evidence type="ECO:0000256" key="16">
    <source>
        <dbReference type="ARBA" id="ARBA00023134"/>
    </source>
</evidence>
<accession>A0AAD7WI91</accession>
<dbReference type="InterPro" id="IPR027417">
    <property type="entry name" value="P-loop_NTPase"/>
</dbReference>
<evidence type="ECO:0000256" key="7">
    <source>
        <dbReference type="ARBA" id="ARBA00022475"/>
    </source>
</evidence>
<feature type="compositionally biased region" description="Basic and acidic residues" evidence="26">
    <location>
        <begin position="373"/>
        <end position="390"/>
    </location>
</feature>
<evidence type="ECO:0000256" key="2">
    <source>
        <dbReference type="ARBA" id="ARBA00004120"/>
    </source>
</evidence>
<feature type="compositionally biased region" description="Low complexity" evidence="26">
    <location>
        <begin position="398"/>
        <end position="409"/>
    </location>
</feature>
<keyword evidence="21" id="KW-0449">Lipoprotein</keyword>
<keyword evidence="17" id="KW-0472">Membrane</keyword>
<evidence type="ECO:0000256" key="21">
    <source>
        <dbReference type="ARBA" id="ARBA00023288"/>
    </source>
</evidence>
<evidence type="ECO:0000256" key="8">
    <source>
        <dbReference type="ARBA" id="ARBA00022481"/>
    </source>
</evidence>
<evidence type="ECO:0000256" key="6">
    <source>
        <dbReference type="ARBA" id="ARBA00011984"/>
    </source>
</evidence>
<keyword evidence="16" id="KW-0342">GTP-binding</keyword>
<comment type="catalytic activity">
    <reaction evidence="24">
        <text>GTP + H2O = GDP + phosphate + H(+)</text>
        <dbReference type="Rhea" id="RHEA:19669"/>
        <dbReference type="ChEBI" id="CHEBI:15377"/>
        <dbReference type="ChEBI" id="CHEBI:15378"/>
        <dbReference type="ChEBI" id="CHEBI:37565"/>
        <dbReference type="ChEBI" id="CHEBI:43474"/>
        <dbReference type="ChEBI" id="CHEBI:58189"/>
        <dbReference type="EC" id="3.6.5.2"/>
    </reaction>
    <physiologicalReaction direction="left-to-right" evidence="24">
        <dbReference type="Rhea" id="RHEA:19670"/>
    </physiologicalReaction>
</comment>
<dbReference type="SMART" id="SM00175">
    <property type="entry name" value="RAB"/>
    <property type="match status" value="1"/>
</dbReference>
<dbReference type="SMART" id="SM00176">
    <property type="entry name" value="RAN"/>
    <property type="match status" value="1"/>
</dbReference>
<evidence type="ECO:0000256" key="15">
    <source>
        <dbReference type="ARBA" id="ARBA00022990"/>
    </source>
</evidence>
<dbReference type="SMART" id="SM00174">
    <property type="entry name" value="RHO"/>
    <property type="match status" value="1"/>
</dbReference>
<organism evidence="27 28">
    <name type="scientific">Aldrovandia affinis</name>
    <dbReference type="NCBI Taxonomy" id="143900"/>
    <lineage>
        <taxon>Eukaryota</taxon>
        <taxon>Metazoa</taxon>
        <taxon>Chordata</taxon>
        <taxon>Craniata</taxon>
        <taxon>Vertebrata</taxon>
        <taxon>Euteleostomi</taxon>
        <taxon>Actinopterygii</taxon>
        <taxon>Neopterygii</taxon>
        <taxon>Teleostei</taxon>
        <taxon>Notacanthiformes</taxon>
        <taxon>Halosauridae</taxon>
        <taxon>Aldrovandia</taxon>
    </lineage>
</organism>
<dbReference type="Gene3D" id="3.40.50.300">
    <property type="entry name" value="P-loop containing nucleotide triphosphate hydrolases"/>
    <property type="match status" value="1"/>
</dbReference>
<sequence length="523" mass="57900">MSDSEEDSQDRQLKIVIIGDGASGKTSLATRFAQEAFGKQYKQTIGLDFFLKRITLPGNLNATLQVWDIGGQTIGGKMLDKYIYGAQGVLLVYDITNYQSFENLEDWFGMVKKVNEESEVQPVISLVGNKIDLEHMRTVKADKHQRFCQENGLISHFVSAKTGDSVFLCFQRVAADILGVKLNKAEIEQSQRVVKADIVNYSQEPVARTVNPPRSSMCAVHLQFATAAFLSGPFPKRKEEKVVAGINGGAYWSVLRRRPAVAFTSGVTMPAQVERAQGTPGERGAGPTEKLLRDLPSFFVFFCFKRTVKAAVYGVARAALRSAAERDALQHIWSQGNLTTVCVVVNWWCELAWVFKSLRVEVTLMNRPRCGDSLHPCAKEERERRGDHRSGPPTVNKPLLDQSSPLSQSFHHRGVRTEKRQDSEERLPGTWRDGTVSLPEEAERRGLAGMRDHQGLDQDLGGLLVSRAGGGHRGVRKRWCGFVCTGQALAAIGPSIICDRAGPLSRSFRGRRPPPAALPSERP</sequence>
<comment type="cofactor">
    <cofactor evidence="1">
        <name>Mg(2+)</name>
        <dbReference type="ChEBI" id="CHEBI:18420"/>
    </cofactor>
</comment>
<keyword evidence="13" id="KW-0378">Hydrolase</keyword>
<evidence type="ECO:0000256" key="3">
    <source>
        <dbReference type="ARBA" id="ARBA00004123"/>
    </source>
</evidence>
<dbReference type="SMART" id="SM00173">
    <property type="entry name" value="RAS"/>
    <property type="match status" value="1"/>
</dbReference>
<evidence type="ECO:0000256" key="23">
    <source>
        <dbReference type="ARBA" id="ARBA00039505"/>
    </source>
</evidence>
<dbReference type="Pfam" id="PF00071">
    <property type="entry name" value="Ras"/>
    <property type="match status" value="1"/>
</dbReference>
<dbReference type="CDD" id="cd04109">
    <property type="entry name" value="Rab28"/>
    <property type="match status" value="1"/>
</dbReference>
<dbReference type="GO" id="GO:0046872">
    <property type="term" value="F:metal ion binding"/>
    <property type="evidence" value="ECO:0007669"/>
    <property type="project" value="UniProtKB-KW"/>
</dbReference>
<evidence type="ECO:0000256" key="11">
    <source>
        <dbReference type="ARBA" id="ARBA00022723"/>
    </source>
</evidence>
<evidence type="ECO:0000256" key="1">
    <source>
        <dbReference type="ARBA" id="ARBA00001946"/>
    </source>
</evidence>
<keyword evidence="11" id="KW-0479">Metal-binding</keyword>
<comment type="function">
    <text evidence="25">The small GTPases Rab are key regulators of intracellular membrane trafficking, from the formation of transport vesicles to their fusion with membranes. Rabs cycle between an inactive GDP-bound form and an active GTP-bound form that is able to recruit to membranes different sets of downstream effectors directly responsible for vesicle formation, movement, tethering and fusion. RAB28 is required for shedding and phagocytosis of cone cell outer segments (OS) discs in the retina. Also participates in nuclear factor kappa-B p65/RELA nuclear transport in endothelial cells.</text>
</comment>
<dbReference type="GO" id="GO:0005525">
    <property type="term" value="F:GTP binding"/>
    <property type="evidence" value="ECO:0007669"/>
    <property type="project" value="UniProtKB-KW"/>
</dbReference>
<dbReference type="Proteomes" id="UP001221898">
    <property type="component" value="Unassembled WGS sequence"/>
</dbReference>
<evidence type="ECO:0000256" key="5">
    <source>
        <dbReference type="ARBA" id="ARBA00006270"/>
    </source>
</evidence>
<dbReference type="EC" id="3.6.5.2" evidence="6"/>
<evidence type="ECO:0000256" key="26">
    <source>
        <dbReference type="SAM" id="MobiDB-lite"/>
    </source>
</evidence>
<dbReference type="NCBIfam" id="TIGR00231">
    <property type="entry name" value="small_GTP"/>
    <property type="match status" value="1"/>
</dbReference>
<feature type="region of interest" description="Disordered" evidence="26">
    <location>
        <begin position="503"/>
        <end position="523"/>
    </location>
</feature>
<evidence type="ECO:0000313" key="27">
    <source>
        <dbReference type="EMBL" id="KAJ8397798.1"/>
    </source>
</evidence>
<comment type="similarity">
    <text evidence="5">Belongs to the small GTPase superfamily. Rab family.</text>
</comment>
<evidence type="ECO:0000256" key="25">
    <source>
        <dbReference type="ARBA" id="ARBA00093324"/>
    </source>
</evidence>
<keyword evidence="15" id="KW-0007">Acetylation</keyword>
<keyword evidence="10" id="KW-0597">Phosphoprotein</keyword>
<evidence type="ECO:0000256" key="10">
    <source>
        <dbReference type="ARBA" id="ARBA00022553"/>
    </source>
</evidence>
<keyword evidence="28" id="KW-1185">Reference proteome</keyword>
<evidence type="ECO:0000256" key="18">
    <source>
        <dbReference type="ARBA" id="ARBA00023212"/>
    </source>
</evidence>
<feature type="compositionally biased region" description="Basic and acidic residues" evidence="26">
    <location>
        <begin position="415"/>
        <end position="427"/>
    </location>
</feature>
<dbReference type="FunFam" id="3.40.50.300:FF:000513">
    <property type="entry name" value="ras-related protein Rab-28 isoform X2"/>
    <property type="match status" value="1"/>
</dbReference>
<keyword evidence="14" id="KW-0460">Magnesium</keyword>
<dbReference type="AlphaFoldDB" id="A0AAD7WI91"/>